<keyword evidence="2" id="KW-1185">Reference proteome</keyword>
<proteinExistence type="predicted"/>
<sequence>MNLSSYQSSGEKTTYGSGEGCLAFLELALKSLATGCTMLDLVDPLYYYPMSLSFESLPASNRAVHLNIAVIPLFQEKDTGSENMFFSLHANLFRNFTQPHILTEKDIKYHTEIFMSHSAVRDIALMDDSTDSESETTDDDCEMSDYSPVASDISSPGLFCDIIQDSKHGNHLNMILSTSLLSCLYHLGVEFSESSICNV</sequence>
<comment type="caution">
    <text evidence="1">The sequence shown here is derived from an EMBL/GenBank/DDBJ whole genome shotgun (WGS) entry which is preliminary data.</text>
</comment>
<evidence type="ECO:0000313" key="2">
    <source>
        <dbReference type="Proteomes" id="UP001165064"/>
    </source>
</evidence>
<reference evidence="1" key="1">
    <citation type="submission" date="2023-04" db="EMBL/GenBank/DDBJ databases">
        <title>Ambrosiozyma monospora NBRC 10751.</title>
        <authorList>
            <person name="Ichikawa N."/>
            <person name="Sato H."/>
            <person name="Tonouchi N."/>
        </authorList>
    </citation>
    <scope>NUCLEOTIDE SEQUENCE</scope>
    <source>
        <strain evidence="1">NBRC 10751</strain>
    </source>
</reference>
<name>A0ACB5SX19_AMBMO</name>
<organism evidence="1 2">
    <name type="scientific">Ambrosiozyma monospora</name>
    <name type="common">Yeast</name>
    <name type="synonym">Endomycopsis monosporus</name>
    <dbReference type="NCBI Taxonomy" id="43982"/>
    <lineage>
        <taxon>Eukaryota</taxon>
        <taxon>Fungi</taxon>
        <taxon>Dikarya</taxon>
        <taxon>Ascomycota</taxon>
        <taxon>Saccharomycotina</taxon>
        <taxon>Pichiomycetes</taxon>
        <taxon>Pichiales</taxon>
        <taxon>Pichiaceae</taxon>
        <taxon>Ambrosiozyma</taxon>
    </lineage>
</organism>
<protein>
    <submittedName>
        <fullName evidence="1">Unnamed protein product</fullName>
    </submittedName>
</protein>
<gene>
    <name evidence="1" type="ORF">Amon02_000228300</name>
</gene>
<dbReference type="EMBL" id="BSXS01001288">
    <property type="protein sequence ID" value="GME75716.1"/>
    <property type="molecule type" value="Genomic_DNA"/>
</dbReference>
<accession>A0ACB5SX19</accession>
<dbReference type="Proteomes" id="UP001165064">
    <property type="component" value="Unassembled WGS sequence"/>
</dbReference>
<evidence type="ECO:0000313" key="1">
    <source>
        <dbReference type="EMBL" id="GME75716.1"/>
    </source>
</evidence>